<gene>
    <name evidence="2" type="ordered locus">Os01g0602466</name>
    <name evidence="2" type="ORF">OSNPB_010602466</name>
</gene>
<protein>
    <submittedName>
        <fullName evidence="2">Os01g0602466 protein</fullName>
    </submittedName>
</protein>
<dbReference type="Proteomes" id="UP000059680">
    <property type="component" value="Chromosome 1"/>
</dbReference>
<reference evidence="3" key="1">
    <citation type="journal article" date="2005" name="Nature">
        <title>The map-based sequence of the rice genome.</title>
        <authorList>
            <consortium name="International rice genome sequencing project (IRGSP)"/>
            <person name="Matsumoto T."/>
            <person name="Wu J."/>
            <person name="Kanamori H."/>
            <person name="Katayose Y."/>
            <person name="Fujisawa M."/>
            <person name="Namiki N."/>
            <person name="Mizuno H."/>
            <person name="Yamamoto K."/>
            <person name="Antonio B.A."/>
            <person name="Baba T."/>
            <person name="Sakata K."/>
            <person name="Nagamura Y."/>
            <person name="Aoki H."/>
            <person name="Arikawa K."/>
            <person name="Arita K."/>
            <person name="Bito T."/>
            <person name="Chiden Y."/>
            <person name="Fujitsuka N."/>
            <person name="Fukunaka R."/>
            <person name="Hamada M."/>
            <person name="Harada C."/>
            <person name="Hayashi A."/>
            <person name="Hijishita S."/>
            <person name="Honda M."/>
            <person name="Hosokawa S."/>
            <person name="Ichikawa Y."/>
            <person name="Idonuma A."/>
            <person name="Iijima M."/>
            <person name="Ikeda M."/>
            <person name="Ikeno M."/>
            <person name="Ito K."/>
            <person name="Ito S."/>
            <person name="Ito T."/>
            <person name="Ito Y."/>
            <person name="Ito Y."/>
            <person name="Iwabuchi A."/>
            <person name="Kamiya K."/>
            <person name="Karasawa W."/>
            <person name="Kurita K."/>
            <person name="Katagiri S."/>
            <person name="Kikuta A."/>
            <person name="Kobayashi H."/>
            <person name="Kobayashi N."/>
            <person name="Machita K."/>
            <person name="Maehara T."/>
            <person name="Masukawa M."/>
            <person name="Mizubayashi T."/>
            <person name="Mukai Y."/>
            <person name="Nagasaki H."/>
            <person name="Nagata Y."/>
            <person name="Naito S."/>
            <person name="Nakashima M."/>
            <person name="Nakama Y."/>
            <person name="Nakamichi Y."/>
            <person name="Nakamura M."/>
            <person name="Meguro A."/>
            <person name="Negishi M."/>
            <person name="Ohta I."/>
            <person name="Ohta T."/>
            <person name="Okamoto M."/>
            <person name="Ono N."/>
            <person name="Saji S."/>
            <person name="Sakaguchi M."/>
            <person name="Sakai K."/>
            <person name="Shibata M."/>
            <person name="Shimokawa T."/>
            <person name="Song J."/>
            <person name="Takazaki Y."/>
            <person name="Terasawa K."/>
            <person name="Tsugane M."/>
            <person name="Tsuji K."/>
            <person name="Ueda S."/>
            <person name="Waki K."/>
            <person name="Yamagata H."/>
            <person name="Yamamoto M."/>
            <person name="Yamamoto S."/>
            <person name="Yamane H."/>
            <person name="Yoshiki S."/>
            <person name="Yoshihara R."/>
            <person name="Yukawa K."/>
            <person name="Zhong H."/>
            <person name="Yano M."/>
            <person name="Yuan Q."/>
            <person name="Ouyang S."/>
            <person name="Liu J."/>
            <person name="Jones K.M."/>
            <person name="Gansberger K."/>
            <person name="Moffat K."/>
            <person name="Hill J."/>
            <person name="Bera J."/>
            <person name="Fadrosh D."/>
            <person name="Jin S."/>
            <person name="Johri S."/>
            <person name="Kim M."/>
            <person name="Overton L."/>
            <person name="Reardon M."/>
            <person name="Tsitrin T."/>
            <person name="Vuong H."/>
            <person name="Weaver B."/>
            <person name="Ciecko A."/>
            <person name="Tallon L."/>
            <person name="Jackson J."/>
            <person name="Pai G."/>
            <person name="Aken S.V."/>
            <person name="Utterback T."/>
            <person name="Reidmuller S."/>
            <person name="Feldblyum T."/>
            <person name="Hsiao J."/>
            <person name="Zismann V."/>
            <person name="Iobst S."/>
            <person name="de Vazeille A.R."/>
            <person name="Buell C.R."/>
            <person name="Ying K."/>
            <person name="Li Y."/>
            <person name="Lu T."/>
            <person name="Huang Y."/>
            <person name="Zhao Q."/>
            <person name="Feng Q."/>
            <person name="Zhang L."/>
            <person name="Zhu J."/>
            <person name="Weng Q."/>
            <person name="Mu J."/>
            <person name="Lu Y."/>
            <person name="Fan D."/>
            <person name="Liu Y."/>
            <person name="Guan J."/>
            <person name="Zhang Y."/>
            <person name="Yu S."/>
            <person name="Liu X."/>
            <person name="Zhang Y."/>
            <person name="Hong G."/>
            <person name="Han B."/>
            <person name="Choisne N."/>
            <person name="Demange N."/>
            <person name="Orjeda G."/>
            <person name="Samain S."/>
            <person name="Cattolico L."/>
            <person name="Pelletier E."/>
            <person name="Couloux A."/>
            <person name="Segurens B."/>
            <person name="Wincker P."/>
            <person name="D'Hont A."/>
            <person name="Scarpelli C."/>
            <person name="Weissenbach J."/>
            <person name="Salanoubat M."/>
            <person name="Quetier F."/>
            <person name="Yu Y."/>
            <person name="Kim H.R."/>
            <person name="Rambo T."/>
            <person name="Currie J."/>
            <person name="Collura K."/>
            <person name="Luo M."/>
            <person name="Yang T."/>
            <person name="Ammiraju J.S.S."/>
            <person name="Engler F."/>
            <person name="Soderlund C."/>
            <person name="Wing R.A."/>
            <person name="Palmer L.E."/>
            <person name="de la Bastide M."/>
            <person name="Spiegel L."/>
            <person name="Nascimento L."/>
            <person name="Zutavern T."/>
            <person name="O'Shaughnessy A."/>
            <person name="Dike S."/>
            <person name="Dedhia N."/>
            <person name="Preston R."/>
            <person name="Balija V."/>
            <person name="McCombie W.R."/>
            <person name="Chow T."/>
            <person name="Chen H."/>
            <person name="Chung M."/>
            <person name="Chen C."/>
            <person name="Shaw J."/>
            <person name="Wu H."/>
            <person name="Hsiao K."/>
            <person name="Chao Y."/>
            <person name="Chu M."/>
            <person name="Cheng C."/>
            <person name="Hour A."/>
            <person name="Lee P."/>
            <person name="Lin S."/>
            <person name="Lin Y."/>
            <person name="Liou J."/>
            <person name="Liu S."/>
            <person name="Hsing Y."/>
            <person name="Raghuvanshi S."/>
            <person name="Mohanty A."/>
            <person name="Bharti A.K."/>
            <person name="Gaur A."/>
            <person name="Gupta V."/>
            <person name="Kumar D."/>
            <person name="Ravi V."/>
            <person name="Vij S."/>
            <person name="Kapur A."/>
            <person name="Khurana P."/>
            <person name="Khurana P."/>
            <person name="Khurana J.P."/>
            <person name="Tyagi A.K."/>
            <person name="Gaikwad K."/>
            <person name="Singh A."/>
            <person name="Dalal V."/>
            <person name="Srivastava S."/>
            <person name="Dixit A."/>
            <person name="Pal A.K."/>
            <person name="Ghazi I.A."/>
            <person name="Yadav M."/>
            <person name="Pandit A."/>
            <person name="Bhargava A."/>
            <person name="Sureshbabu K."/>
            <person name="Batra K."/>
            <person name="Sharma T.R."/>
            <person name="Mohapatra T."/>
            <person name="Singh N.K."/>
            <person name="Messing J."/>
            <person name="Nelson A.B."/>
            <person name="Fuks G."/>
            <person name="Kavchok S."/>
            <person name="Keizer G."/>
            <person name="Linton E."/>
            <person name="Llaca V."/>
            <person name="Song R."/>
            <person name="Tanyolac B."/>
            <person name="Young S."/>
            <person name="Ho-Il K."/>
            <person name="Hahn J.H."/>
            <person name="Sangsakoo G."/>
            <person name="Vanavichit A."/>
            <person name="de Mattos Luiz.A.T."/>
            <person name="Zimmer P.D."/>
            <person name="Malone G."/>
            <person name="Dellagostin O."/>
            <person name="de Oliveira A.C."/>
            <person name="Bevan M."/>
            <person name="Bancroft I."/>
            <person name="Minx P."/>
            <person name="Cordum H."/>
            <person name="Wilson R."/>
            <person name="Cheng Z."/>
            <person name="Jin W."/>
            <person name="Jiang J."/>
            <person name="Leong S.A."/>
            <person name="Iwama H."/>
            <person name="Gojobori T."/>
            <person name="Itoh T."/>
            <person name="Niimura Y."/>
            <person name="Fujii Y."/>
            <person name="Habara T."/>
            <person name="Sakai H."/>
            <person name="Sato Y."/>
            <person name="Wilson G."/>
            <person name="Kumar K."/>
            <person name="McCouch S."/>
            <person name="Juretic N."/>
            <person name="Hoen D."/>
            <person name="Wright S."/>
            <person name="Bruskiewich R."/>
            <person name="Bureau T."/>
            <person name="Miyao A."/>
            <person name="Hirochika H."/>
            <person name="Nishikawa T."/>
            <person name="Kadowaki K."/>
            <person name="Sugiura M."/>
            <person name="Burr B."/>
            <person name="Sasaki T."/>
        </authorList>
    </citation>
    <scope>NUCLEOTIDE SEQUENCE [LARGE SCALE GENOMIC DNA]</scope>
    <source>
        <strain evidence="3">cv. Nipponbare</strain>
    </source>
</reference>
<dbReference type="InParanoid" id="A0A0P0V4Y3"/>
<dbReference type="EMBL" id="AP014957">
    <property type="protein sequence ID" value="BAS73037.1"/>
    <property type="molecule type" value="Genomic_DNA"/>
</dbReference>
<reference evidence="2 3" key="2">
    <citation type="journal article" date="2013" name="Plant Cell Physiol.">
        <title>Rice Annotation Project Database (RAP-DB): an integrative and interactive database for rice genomics.</title>
        <authorList>
            <person name="Sakai H."/>
            <person name="Lee S.S."/>
            <person name="Tanaka T."/>
            <person name="Numa H."/>
            <person name="Kim J."/>
            <person name="Kawahara Y."/>
            <person name="Wakimoto H."/>
            <person name="Yang C.C."/>
            <person name="Iwamoto M."/>
            <person name="Abe T."/>
            <person name="Yamada Y."/>
            <person name="Muto A."/>
            <person name="Inokuchi H."/>
            <person name="Ikemura T."/>
            <person name="Matsumoto T."/>
            <person name="Sasaki T."/>
            <person name="Itoh T."/>
        </authorList>
    </citation>
    <scope>NUCLEOTIDE SEQUENCE [LARGE SCALE GENOMIC DNA]</scope>
    <source>
        <strain evidence="3">cv. Nipponbare</strain>
    </source>
</reference>
<organism evidence="2 3">
    <name type="scientific">Oryza sativa subsp. japonica</name>
    <name type="common">Rice</name>
    <dbReference type="NCBI Taxonomy" id="39947"/>
    <lineage>
        <taxon>Eukaryota</taxon>
        <taxon>Viridiplantae</taxon>
        <taxon>Streptophyta</taxon>
        <taxon>Embryophyta</taxon>
        <taxon>Tracheophyta</taxon>
        <taxon>Spermatophyta</taxon>
        <taxon>Magnoliopsida</taxon>
        <taxon>Liliopsida</taxon>
        <taxon>Poales</taxon>
        <taxon>Poaceae</taxon>
        <taxon>BOP clade</taxon>
        <taxon>Oryzoideae</taxon>
        <taxon>Oryzeae</taxon>
        <taxon>Oryzinae</taxon>
        <taxon>Oryza</taxon>
        <taxon>Oryza sativa</taxon>
    </lineage>
</organism>
<evidence type="ECO:0000256" key="1">
    <source>
        <dbReference type="SAM" id="MobiDB-lite"/>
    </source>
</evidence>
<dbReference type="AlphaFoldDB" id="A0A0P0V4Y3"/>
<evidence type="ECO:0000313" key="3">
    <source>
        <dbReference type="Proteomes" id="UP000059680"/>
    </source>
</evidence>
<feature type="compositionally biased region" description="Polar residues" evidence="1">
    <location>
        <begin position="1"/>
        <end position="18"/>
    </location>
</feature>
<evidence type="ECO:0000313" key="2">
    <source>
        <dbReference type="EMBL" id="BAS73037.1"/>
    </source>
</evidence>
<keyword evidence="3" id="KW-1185">Reference proteome</keyword>
<reference evidence="2 3" key="3">
    <citation type="journal article" date="2013" name="Rice">
        <title>Improvement of the Oryza sativa Nipponbare reference genome using next generation sequence and optical map data.</title>
        <authorList>
            <person name="Kawahara Y."/>
            <person name="de la Bastide M."/>
            <person name="Hamilton J.P."/>
            <person name="Kanamori H."/>
            <person name="McCombie W.R."/>
            <person name="Ouyang S."/>
            <person name="Schwartz D.C."/>
            <person name="Tanaka T."/>
            <person name="Wu J."/>
            <person name="Zhou S."/>
            <person name="Childs K.L."/>
            <person name="Davidson R.M."/>
            <person name="Lin H."/>
            <person name="Quesada-Ocampo L."/>
            <person name="Vaillancourt B."/>
            <person name="Sakai H."/>
            <person name="Lee S.S."/>
            <person name="Kim J."/>
            <person name="Numa H."/>
            <person name="Itoh T."/>
            <person name="Buell C.R."/>
            <person name="Matsumoto T."/>
        </authorList>
    </citation>
    <scope>NUCLEOTIDE SEQUENCE [LARGE SCALE GENOMIC DNA]</scope>
    <source>
        <strain evidence="3">cv. Nipponbare</strain>
    </source>
</reference>
<name>A0A0P0V4Y3_ORYSJ</name>
<accession>A0A0P0V4Y3</accession>
<dbReference type="PaxDb" id="39947-A0A0P0V4Y3"/>
<dbReference type="Gramene" id="Os01t0602466-00">
    <property type="protein sequence ID" value="Os01t0602466-00"/>
    <property type="gene ID" value="Os01g0602466"/>
</dbReference>
<feature type="region of interest" description="Disordered" evidence="1">
    <location>
        <begin position="1"/>
        <end position="21"/>
    </location>
</feature>
<sequence>MTSPVRLLNSGQQSTSYEPSEPMDPIHLLISSSQHAENTGSMSLSFSSWKTGLRILLCLAHFSPSWADRPWGISFDSSGKLTFSKWPNLLDRTTLASSGSATCTSGVGPNQVMRGLPCAAPTPTAPWRNGSTRGAMSWHRSGSGLAQASFLRRPSSARSPVRKR</sequence>
<proteinExistence type="predicted"/>